<keyword evidence="1" id="KW-0547">Nucleotide-binding</keyword>
<reference evidence="3 4" key="1">
    <citation type="submission" date="2013-01" db="EMBL/GenBank/DDBJ databases">
        <authorList>
            <person name="Fiebig A."/>
            <person name="Goeker M."/>
            <person name="Klenk H.-P.P."/>
        </authorList>
    </citation>
    <scope>NUCLEOTIDE SEQUENCE [LARGE SCALE GENOMIC DNA]</scope>
    <source>
        <strain evidence="3 4">DSM 17069</strain>
    </source>
</reference>
<dbReference type="AlphaFoldDB" id="A0A0A0HIK5"/>
<dbReference type="RefSeq" id="WP_037268702.1">
    <property type="nucleotide sequence ID" value="NZ_KN293975.1"/>
</dbReference>
<proteinExistence type="predicted"/>
<dbReference type="eggNOG" id="ENOG5032ZFE">
    <property type="taxonomic scope" value="Bacteria"/>
</dbReference>
<gene>
    <name evidence="3" type="ORF">rosmuc_03054</name>
</gene>
<dbReference type="PATRIC" id="fig|1288298.3.peg.3065"/>
<dbReference type="EMBL" id="AONH01000016">
    <property type="protein sequence ID" value="KGM86761.1"/>
    <property type="molecule type" value="Genomic_DNA"/>
</dbReference>
<evidence type="ECO:0000313" key="4">
    <source>
        <dbReference type="Proteomes" id="UP000030021"/>
    </source>
</evidence>
<dbReference type="Pfam" id="PF24729">
    <property type="entry name" value="Acb2_Tad1_hairpin"/>
    <property type="match status" value="1"/>
</dbReference>
<feature type="domain" description="Acb2/Tad1 hairpin" evidence="2">
    <location>
        <begin position="22"/>
        <end position="73"/>
    </location>
</feature>
<evidence type="ECO:0000313" key="3">
    <source>
        <dbReference type="EMBL" id="KGM86761.1"/>
    </source>
</evidence>
<dbReference type="GO" id="GO:0000166">
    <property type="term" value="F:nucleotide binding"/>
    <property type="evidence" value="ECO:0007669"/>
    <property type="project" value="UniProtKB-KW"/>
</dbReference>
<organism evidence="3 4">
    <name type="scientific">Roseovarius mucosus DSM 17069</name>
    <dbReference type="NCBI Taxonomy" id="1288298"/>
    <lineage>
        <taxon>Bacteria</taxon>
        <taxon>Pseudomonadati</taxon>
        <taxon>Pseudomonadota</taxon>
        <taxon>Alphaproteobacteria</taxon>
        <taxon>Rhodobacterales</taxon>
        <taxon>Roseobacteraceae</taxon>
        <taxon>Roseovarius</taxon>
    </lineage>
</organism>
<accession>A0A0A0HIK5</accession>
<dbReference type="Proteomes" id="UP000030021">
    <property type="component" value="Unassembled WGS sequence"/>
</dbReference>
<comment type="caution">
    <text evidence="3">The sequence shown here is derived from an EMBL/GenBank/DDBJ whole genome shotgun (WGS) entry which is preliminary data.</text>
</comment>
<dbReference type="STRING" id="215743.ROSMUCSMR3_03494"/>
<protein>
    <recommendedName>
        <fullName evidence="2">Acb2/Tad1 hairpin domain-containing protein</fullName>
    </recommendedName>
</protein>
<dbReference type="OrthoDB" id="7774727at2"/>
<name>A0A0A0HIK5_9RHOB</name>
<dbReference type="HOGENOM" id="CLU_166778_0_0_5"/>
<dbReference type="InterPro" id="IPR056098">
    <property type="entry name" value="Acb2/Tad1_hairpin"/>
</dbReference>
<sequence>MSETFKSTDDARVVNSPVRHIPRTLNDAEARRVSAVKDIGDAFLTEISCEQGREFAIARTKIEEAVMWAVKGLTR</sequence>
<evidence type="ECO:0000259" key="2">
    <source>
        <dbReference type="Pfam" id="PF24729"/>
    </source>
</evidence>
<evidence type="ECO:0000256" key="1">
    <source>
        <dbReference type="ARBA" id="ARBA00022741"/>
    </source>
</evidence>